<evidence type="ECO:0000313" key="9">
    <source>
        <dbReference type="EMBL" id="MBE8724385.1"/>
    </source>
</evidence>
<feature type="transmembrane region" description="Helical" evidence="8">
    <location>
        <begin position="7"/>
        <end position="31"/>
    </location>
</feature>
<feature type="transmembrane region" description="Helical" evidence="8">
    <location>
        <begin position="182"/>
        <end position="199"/>
    </location>
</feature>
<organism evidence="9 10">
    <name type="scientific">Flavobacterium hungaricum</name>
    <dbReference type="NCBI Taxonomy" id="2082725"/>
    <lineage>
        <taxon>Bacteria</taxon>
        <taxon>Pseudomonadati</taxon>
        <taxon>Bacteroidota</taxon>
        <taxon>Flavobacteriia</taxon>
        <taxon>Flavobacteriales</taxon>
        <taxon>Flavobacteriaceae</taxon>
        <taxon>Flavobacterium</taxon>
    </lineage>
</organism>
<feature type="transmembrane region" description="Helical" evidence="8">
    <location>
        <begin position="103"/>
        <end position="123"/>
    </location>
</feature>
<evidence type="ECO:0000256" key="3">
    <source>
        <dbReference type="ARBA" id="ARBA00022448"/>
    </source>
</evidence>
<reference evidence="9 10" key="1">
    <citation type="submission" date="2018-07" db="EMBL/GenBank/DDBJ databases">
        <title>Genome assembly of strain KB82.</title>
        <authorList>
            <person name="Kukolya J."/>
            <person name="Horvath B."/>
            <person name="Nagy I."/>
            <person name="Toth A."/>
        </authorList>
    </citation>
    <scope>NUCLEOTIDE SEQUENCE [LARGE SCALE GENOMIC DNA]</scope>
    <source>
        <strain evidence="9 10">Kb82</strain>
    </source>
</reference>
<feature type="transmembrane region" description="Helical" evidence="8">
    <location>
        <begin position="75"/>
        <end position="96"/>
    </location>
</feature>
<evidence type="ECO:0000313" key="10">
    <source>
        <dbReference type="Proteomes" id="UP000640614"/>
    </source>
</evidence>
<keyword evidence="3" id="KW-0813">Transport</keyword>
<evidence type="ECO:0000256" key="8">
    <source>
        <dbReference type="RuleBase" id="RU363041"/>
    </source>
</evidence>
<dbReference type="RefSeq" id="WP_193845381.1">
    <property type="nucleotide sequence ID" value="NZ_PRDM01000001.1"/>
</dbReference>
<evidence type="ECO:0000256" key="4">
    <source>
        <dbReference type="ARBA" id="ARBA00022475"/>
    </source>
</evidence>
<accession>A0ABR9TGA1</accession>
<gene>
    <name evidence="9" type="ORF">C4F50_05430</name>
</gene>
<name>A0ABR9TGA1_9FLAO</name>
<dbReference type="InterPro" id="IPR002781">
    <property type="entry name" value="TM_pro_TauE-like"/>
</dbReference>
<feature type="transmembrane region" description="Helical" evidence="8">
    <location>
        <begin position="205"/>
        <end position="226"/>
    </location>
</feature>
<dbReference type="EMBL" id="PRDM01000001">
    <property type="protein sequence ID" value="MBE8724385.1"/>
    <property type="molecule type" value="Genomic_DNA"/>
</dbReference>
<keyword evidence="7 8" id="KW-0472">Membrane</keyword>
<dbReference type="PANTHER" id="PTHR30269">
    <property type="entry name" value="TRANSMEMBRANE PROTEIN YFCA"/>
    <property type="match status" value="1"/>
</dbReference>
<feature type="transmembrane region" description="Helical" evidence="8">
    <location>
        <begin position="143"/>
        <end position="170"/>
    </location>
</feature>
<dbReference type="Proteomes" id="UP000640614">
    <property type="component" value="Unassembled WGS sequence"/>
</dbReference>
<comment type="caution">
    <text evidence="9">The sequence shown here is derived from an EMBL/GenBank/DDBJ whole genome shotgun (WGS) entry which is preliminary data.</text>
</comment>
<evidence type="ECO:0000256" key="7">
    <source>
        <dbReference type="ARBA" id="ARBA00023136"/>
    </source>
</evidence>
<keyword evidence="6 8" id="KW-1133">Transmembrane helix</keyword>
<sequence length="254" mass="28064">MNTYLELLFLFVMAVIGGAVNVTIGGGWFIIFPSLIFRGIQPVPGTATTTIVLWSGFLASSKSVQKTGEISKTHFNYMLAACTLGGILGAVLLIAFSPKVFETIAPFLLLCSWILFTFYNRIFNLFNSDNQLIRKFTYTPVKLIPLFILGIYGGYFGAGMGMLLFLLLRFYGIKNNETLERLSLVLIAVNNGIAILIFIESGLIFWPFALVMMAGSIAGGFLGNAWKERMNTVLIKRNAIVYGATVTLYFLDII</sequence>
<evidence type="ECO:0000256" key="1">
    <source>
        <dbReference type="ARBA" id="ARBA00004651"/>
    </source>
</evidence>
<dbReference type="Pfam" id="PF01925">
    <property type="entry name" value="TauE"/>
    <property type="match status" value="1"/>
</dbReference>
<comment type="subcellular location">
    <subcellularLocation>
        <location evidence="1 8">Cell membrane</location>
        <topology evidence="1 8">Multi-pass membrane protein</topology>
    </subcellularLocation>
</comment>
<keyword evidence="5 8" id="KW-0812">Transmembrane</keyword>
<evidence type="ECO:0000256" key="6">
    <source>
        <dbReference type="ARBA" id="ARBA00022989"/>
    </source>
</evidence>
<evidence type="ECO:0000256" key="5">
    <source>
        <dbReference type="ARBA" id="ARBA00022692"/>
    </source>
</evidence>
<evidence type="ECO:0000256" key="2">
    <source>
        <dbReference type="ARBA" id="ARBA00009142"/>
    </source>
</evidence>
<keyword evidence="4 8" id="KW-1003">Cell membrane</keyword>
<comment type="similarity">
    <text evidence="2 8">Belongs to the 4-toluene sulfonate uptake permease (TSUP) (TC 2.A.102) family.</text>
</comment>
<dbReference type="PANTHER" id="PTHR30269:SF0">
    <property type="entry name" value="MEMBRANE TRANSPORTER PROTEIN YFCA-RELATED"/>
    <property type="match status" value="1"/>
</dbReference>
<protein>
    <recommendedName>
        <fullName evidence="8">Probable membrane transporter protein</fullName>
    </recommendedName>
</protein>
<dbReference type="InterPro" id="IPR052017">
    <property type="entry name" value="TSUP"/>
</dbReference>
<proteinExistence type="inferred from homology"/>
<keyword evidence="10" id="KW-1185">Reference proteome</keyword>